<dbReference type="RefSeq" id="WP_211197607.1">
    <property type="nucleotide sequence ID" value="NZ_CBXV010000003.1"/>
</dbReference>
<evidence type="ECO:0000256" key="3">
    <source>
        <dbReference type="ARBA" id="ARBA00022801"/>
    </source>
</evidence>
<dbReference type="CDD" id="cd18820">
    <property type="entry name" value="GH43_LbAraf43-like"/>
    <property type="match status" value="1"/>
</dbReference>
<evidence type="ECO:0000256" key="5">
    <source>
        <dbReference type="PIRSR" id="PIRSR606710-2"/>
    </source>
</evidence>
<evidence type="ECO:0000256" key="2">
    <source>
        <dbReference type="ARBA" id="ARBA00022729"/>
    </source>
</evidence>
<keyword evidence="4 6" id="KW-0326">Glycosidase</keyword>
<evidence type="ECO:0000313" key="8">
    <source>
        <dbReference type="EMBL" id="CDM64832.1"/>
    </source>
</evidence>
<evidence type="ECO:0000256" key="7">
    <source>
        <dbReference type="SAM" id="MobiDB-lite"/>
    </source>
</evidence>
<dbReference type="Gene3D" id="2.115.10.20">
    <property type="entry name" value="Glycosyl hydrolase domain, family 43"/>
    <property type="match status" value="1"/>
</dbReference>
<sequence>MLTRRRFSGLLAQGLAGVALSQADMRLASPRRTFQNPLLPSGPDPWITYHEGFYYYTHTLGDRIDLWKTRNPVDLAHAERRTIWRPPATGPYSKQIWAPEIHRLCGKWYVYFAADDGRNENHRLWVLESGASDPLDGTWELKGKVADPDDRWAIDGTVFEHRGQLYLVWSGWEGAVNGQQNLYIARLKDPWTVDGRRVKISEPIYDWERVGEVENWRERGEPPRIFVNEGPEALRRGERIFIIYSASACWTDQYCLGMLMTSTEANLLDPRSWKKHPAPVFRQSPKNGVYAPGHNSFFKSPDGREDWILYHANSAPRQGCSNRRAPRAQPFGWSREGLPEFGEPLPTQVRLPVPSGVEG</sequence>
<protein>
    <submittedName>
        <fullName evidence="8">Predicted beta-xylosidase</fullName>
    </submittedName>
</protein>
<comment type="similarity">
    <text evidence="1 6">Belongs to the glycosyl hydrolase 43 family.</text>
</comment>
<dbReference type="GO" id="GO:0004553">
    <property type="term" value="F:hydrolase activity, hydrolyzing O-glycosyl compounds"/>
    <property type="evidence" value="ECO:0007669"/>
    <property type="project" value="InterPro"/>
</dbReference>
<organism evidence="8 9">
    <name type="scientific">Pyrinomonas methylaliphatogenes</name>
    <dbReference type="NCBI Taxonomy" id="454194"/>
    <lineage>
        <taxon>Bacteria</taxon>
        <taxon>Pseudomonadati</taxon>
        <taxon>Acidobacteriota</taxon>
        <taxon>Blastocatellia</taxon>
        <taxon>Blastocatellales</taxon>
        <taxon>Pyrinomonadaceae</taxon>
        <taxon>Pyrinomonas</taxon>
    </lineage>
</organism>
<keyword evidence="9" id="KW-1185">Reference proteome</keyword>
<dbReference type="GO" id="GO:0005975">
    <property type="term" value="P:carbohydrate metabolic process"/>
    <property type="evidence" value="ECO:0007669"/>
    <property type="project" value="InterPro"/>
</dbReference>
<evidence type="ECO:0000256" key="1">
    <source>
        <dbReference type="ARBA" id="ARBA00009865"/>
    </source>
</evidence>
<keyword evidence="2" id="KW-0732">Signal</keyword>
<evidence type="ECO:0000313" key="9">
    <source>
        <dbReference type="Proteomes" id="UP000031518"/>
    </source>
</evidence>
<dbReference type="EMBL" id="CBXV010000003">
    <property type="protein sequence ID" value="CDM64832.1"/>
    <property type="molecule type" value="Genomic_DNA"/>
</dbReference>
<name>A0A0B6WVN3_9BACT</name>
<keyword evidence="3 6" id="KW-0378">Hydrolase</keyword>
<dbReference type="AlphaFoldDB" id="A0A0B6WVN3"/>
<evidence type="ECO:0000256" key="6">
    <source>
        <dbReference type="RuleBase" id="RU361187"/>
    </source>
</evidence>
<dbReference type="InterPro" id="IPR023296">
    <property type="entry name" value="Glyco_hydro_beta-prop_sf"/>
</dbReference>
<gene>
    <name evidence="8" type="ORF">PYK22_00827</name>
</gene>
<reference evidence="8 9" key="2">
    <citation type="submission" date="2015-01" db="EMBL/GenBank/DDBJ databases">
        <title>Complete genome sequence of Pyrinomonas methylaliphatogenes type strain K22T.</title>
        <authorList>
            <person name="Lee K.C.Y."/>
            <person name="Power J.F."/>
            <person name="Dunfield P.F."/>
            <person name="Morgan X.C."/>
            <person name="Huttenhower C."/>
            <person name="Stott M.B."/>
        </authorList>
    </citation>
    <scope>NUCLEOTIDE SEQUENCE [LARGE SCALE GENOMIC DNA]</scope>
    <source>
        <strain evidence="8 9">K22</strain>
    </source>
</reference>
<dbReference type="STRING" id="454194.PYK22_00827"/>
<dbReference type="Pfam" id="PF04616">
    <property type="entry name" value="Glyco_hydro_43"/>
    <property type="match status" value="1"/>
</dbReference>
<dbReference type="PIRSF" id="PIRSF025414">
    <property type="entry name" value="Alpha-L-arabinofuranosidase"/>
    <property type="match status" value="1"/>
</dbReference>
<dbReference type="PANTHER" id="PTHR43817">
    <property type="entry name" value="GLYCOSYL HYDROLASE"/>
    <property type="match status" value="1"/>
</dbReference>
<dbReference type="InterPro" id="IPR006710">
    <property type="entry name" value="Glyco_hydro_43"/>
</dbReference>
<reference evidence="8 9" key="1">
    <citation type="submission" date="2013-12" db="EMBL/GenBank/DDBJ databases">
        <authorList>
            <person name="Stott M."/>
        </authorList>
    </citation>
    <scope>NUCLEOTIDE SEQUENCE [LARGE SCALE GENOMIC DNA]</scope>
    <source>
        <strain evidence="8 9">K22</strain>
    </source>
</reference>
<proteinExistence type="inferred from homology"/>
<feature type="site" description="Important for catalytic activity, responsible for pKa modulation of the active site Glu and correct orientation of both the proton donor and substrate" evidence="5">
    <location>
        <position position="155"/>
    </location>
</feature>
<dbReference type="PANTHER" id="PTHR43817:SF1">
    <property type="entry name" value="HYDROLASE, FAMILY 43, PUTATIVE (AFU_ORTHOLOGUE AFUA_3G01660)-RELATED"/>
    <property type="match status" value="1"/>
</dbReference>
<accession>A0A0B6WVN3</accession>
<dbReference type="InterPro" id="IPR016828">
    <property type="entry name" value="Alpha-L-arabinofuranosidase"/>
</dbReference>
<feature type="region of interest" description="Disordered" evidence="7">
    <location>
        <begin position="318"/>
        <end position="359"/>
    </location>
</feature>
<evidence type="ECO:0000256" key="4">
    <source>
        <dbReference type="ARBA" id="ARBA00023295"/>
    </source>
</evidence>
<dbReference type="Proteomes" id="UP000031518">
    <property type="component" value="Unassembled WGS sequence"/>
</dbReference>
<dbReference type="SUPFAM" id="SSF75005">
    <property type="entry name" value="Arabinanase/levansucrase/invertase"/>
    <property type="match status" value="1"/>
</dbReference>